<reference evidence="4" key="1">
    <citation type="submission" date="2019-02" db="EMBL/GenBank/DDBJ databases">
        <authorList>
            <person name="Gruber-Vodicka R. H."/>
            <person name="Seah K. B. B."/>
        </authorList>
    </citation>
    <scope>NUCLEOTIDE SEQUENCE</scope>
    <source>
        <strain evidence="5">BECK_BZ163</strain>
        <strain evidence="6">BECK_BZ164</strain>
        <strain evidence="4">BECK_BZ165</strain>
    </source>
</reference>
<dbReference type="InterPro" id="IPR000525">
    <property type="entry name" value="Initiator_Rep_WH1"/>
</dbReference>
<name>A0A450T6S3_9GAMM</name>
<dbReference type="AlphaFoldDB" id="A0A450T6S3"/>
<dbReference type="Pfam" id="PF21205">
    <property type="entry name" value="Rep3_C"/>
    <property type="match status" value="1"/>
</dbReference>
<dbReference type="InterPro" id="IPR036390">
    <property type="entry name" value="WH_DNA-bd_sf"/>
</dbReference>
<dbReference type="Pfam" id="PF01051">
    <property type="entry name" value="Rep3_N"/>
    <property type="match status" value="1"/>
</dbReference>
<comment type="similarity">
    <text evidence="1">Belongs to the initiator RepB protein family.</text>
</comment>
<evidence type="ECO:0000313" key="5">
    <source>
        <dbReference type="EMBL" id="VFJ62957.1"/>
    </source>
</evidence>
<evidence type="ECO:0000259" key="3">
    <source>
        <dbReference type="Pfam" id="PF01051"/>
    </source>
</evidence>
<dbReference type="Gene3D" id="1.10.10.10">
    <property type="entry name" value="Winged helix-like DNA-binding domain superfamily/Winged helix DNA-binding domain"/>
    <property type="match status" value="2"/>
</dbReference>
<dbReference type="EMBL" id="CAADFA010000318">
    <property type="protein sequence ID" value="VFJ62517.1"/>
    <property type="molecule type" value="Genomic_DNA"/>
</dbReference>
<feature type="compositionally biased region" description="Basic and acidic residues" evidence="2">
    <location>
        <begin position="328"/>
        <end position="342"/>
    </location>
</feature>
<organism evidence="4">
    <name type="scientific">Candidatus Kentrum sp. FM</name>
    <dbReference type="NCBI Taxonomy" id="2126340"/>
    <lineage>
        <taxon>Bacteria</taxon>
        <taxon>Pseudomonadati</taxon>
        <taxon>Pseudomonadota</taxon>
        <taxon>Gammaproteobacteria</taxon>
        <taxon>Candidatus Kentrum</taxon>
    </lineage>
</organism>
<protein>
    <submittedName>
        <fullName evidence="4">Protein involved in initiation of plasmid replication</fullName>
    </submittedName>
</protein>
<sequence>MDSFNEDSLIVTQANKLATASYTLTLEEKRIILLMASLIRRDDEDFKDYVIPIIELQKYLGLRNKNFYERLRDICKKLRSRPVSINQHNGDWLEIGWIDSAEYKSAKNNELGYSCLILSFSPKMKPYLLQLKEQFHSYMLSNVANLKSIYSIRIYEILVSFRRKGKVVLEVDSLRKMLQVEHKYLNFKDFRNRVIIPSQRELQEKSDLCFEFVEIKKGRRVHEVQFIIHEQECPTQTERKSVPLPNQLRIFQETGAEKEQDELYEKNVQRLLDTGVRKKIALQMVKEKEPSHVEENIEYALTLFMRSKKEDKDLASLMIASIRDDYTAEERKKRRKKEEADLKRKKREWKTKESERLKAKKTEKEREKRENRFGSMNSKDKEDLFKAFEESGKLNSFMKKKWSRNNPTYGIAGSIFLLFMDEYLKQKVNKEKKVSCSGIPSYFSNKIKQLS</sequence>
<dbReference type="GO" id="GO:0006270">
    <property type="term" value="P:DNA replication initiation"/>
    <property type="evidence" value="ECO:0007669"/>
    <property type="project" value="InterPro"/>
</dbReference>
<dbReference type="InterPro" id="IPR036388">
    <property type="entry name" value="WH-like_DNA-bd_sf"/>
</dbReference>
<dbReference type="SUPFAM" id="SSF46785">
    <property type="entry name" value="Winged helix' DNA-binding domain"/>
    <property type="match status" value="2"/>
</dbReference>
<dbReference type="EMBL" id="CAADEZ010000320">
    <property type="protein sequence ID" value="VFJ62957.1"/>
    <property type="molecule type" value="Genomic_DNA"/>
</dbReference>
<dbReference type="EMBL" id="CAADFL010000315">
    <property type="protein sequence ID" value="VFK14316.1"/>
    <property type="molecule type" value="Genomic_DNA"/>
</dbReference>
<accession>A0A450T6S3</accession>
<feature type="compositionally biased region" description="Basic and acidic residues" evidence="2">
    <location>
        <begin position="350"/>
        <end position="375"/>
    </location>
</feature>
<evidence type="ECO:0000313" key="4">
    <source>
        <dbReference type="EMBL" id="VFJ62517.1"/>
    </source>
</evidence>
<gene>
    <name evidence="5" type="ORF">BECKFM1743A_GA0114220_103201</name>
    <name evidence="6" type="ORF">BECKFM1743B_GA0114221_103155</name>
    <name evidence="4" type="ORF">BECKFM1743C_GA0114222_103185</name>
</gene>
<proteinExistence type="inferred from homology"/>
<evidence type="ECO:0000256" key="2">
    <source>
        <dbReference type="SAM" id="MobiDB-lite"/>
    </source>
</evidence>
<evidence type="ECO:0000313" key="6">
    <source>
        <dbReference type="EMBL" id="VFK14316.1"/>
    </source>
</evidence>
<feature type="region of interest" description="Disordered" evidence="2">
    <location>
        <begin position="328"/>
        <end position="375"/>
    </location>
</feature>
<dbReference type="GO" id="GO:0003887">
    <property type="term" value="F:DNA-directed DNA polymerase activity"/>
    <property type="evidence" value="ECO:0007669"/>
    <property type="project" value="InterPro"/>
</dbReference>
<feature type="domain" description="Initiator Rep protein WH1" evidence="3">
    <location>
        <begin position="10"/>
        <end position="158"/>
    </location>
</feature>
<evidence type="ECO:0000256" key="1">
    <source>
        <dbReference type="ARBA" id="ARBA00038283"/>
    </source>
</evidence>